<dbReference type="SUPFAM" id="SSF53955">
    <property type="entry name" value="Lysozyme-like"/>
    <property type="match status" value="1"/>
</dbReference>
<dbReference type="SUPFAM" id="SSF56601">
    <property type="entry name" value="beta-lactamase/transpeptidase-like"/>
    <property type="match status" value="1"/>
</dbReference>
<dbReference type="GO" id="GO:0009252">
    <property type="term" value="P:peptidoglycan biosynthetic process"/>
    <property type="evidence" value="ECO:0007669"/>
    <property type="project" value="UniProtKB-KW"/>
</dbReference>
<evidence type="ECO:0000256" key="8">
    <source>
        <dbReference type="ARBA" id="ARBA00022960"/>
    </source>
</evidence>
<keyword evidence="8" id="KW-0133">Cell shape</keyword>
<accession>A0A7W8A799</accession>
<dbReference type="GO" id="GO:0006508">
    <property type="term" value="P:proteolysis"/>
    <property type="evidence" value="ECO:0007669"/>
    <property type="project" value="UniProtKB-KW"/>
</dbReference>
<dbReference type="InterPro" id="IPR050396">
    <property type="entry name" value="Glycosyltr_51/Transpeptidase"/>
</dbReference>
<proteinExistence type="inferred from homology"/>
<reference evidence="18 19" key="1">
    <citation type="submission" date="2020-08" db="EMBL/GenBank/DDBJ databases">
        <title>Genomic Encyclopedia of Type Strains, Phase IV (KMG-IV): sequencing the most valuable type-strain genomes for metagenomic binning, comparative biology and taxonomic classification.</title>
        <authorList>
            <person name="Goeker M."/>
        </authorList>
    </citation>
    <scope>NUCLEOTIDE SEQUENCE [LARGE SCALE GENOMIC DNA]</scope>
    <source>
        <strain evidence="18 19">DSM 45385</strain>
    </source>
</reference>
<name>A0A7W8A799_9ACTN</name>
<gene>
    <name evidence="18" type="ORF">HNR40_006323</name>
</gene>
<dbReference type="PANTHER" id="PTHR32282">
    <property type="entry name" value="BINDING PROTEIN TRANSPEPTIDASE, PUTATIVE-RELATED"/>
    <property type="match status" value="1"/>
</dbReference>
<dbReference type="EMBL" id="JACHIN010000009">
    <property type="protein sequence ID" value="MBB5080834.1"/>
    <property type="molecule type" value="Genomic_DNA"/>
</dbReference>
<dbReference type="InterPro" id="IPR036950">
    <property type="entry name" value="PBP_transglycosylase"/>
</dbReference>
<feature type="compositionally biased region" description="Low complexity" evidence="14">
    <location>
        <begin position="646"/>
        <end position="668"/>
    </location>
</feature>
<keyword evidence="7" id="KW-0378">Hydrolase</keyword>
<evidence type="ECO:0000256" key="12">
    <source>
        <dbReference type="ARBA" id="ARBA00034000"/>
    </source>
</evidence>
<evidence type="ECO:0000256" key="3">
    <source>
        <dbReference type="ARBA" id="ARBA00022645"/>
    </source>
</evidence>
<dbReference type="FunFam" id="1.10.3810.10:FF:000001">
    <property type="entry name" value="Penicillin-binding protein 1A"/>
    <property type="match status" value="1"/>
</dbReference>
<comment type="similarity">
    <text evidence="2">In the N-terminal section; belongs to the glycosyltransferase 51 family.</text>
</comment>
<dbReference type="InterPro" id="IPR001264">
    <property type="entry name" value="Glyco_trans_51"/>
</dbReference>
<feature type="domain" description="Penicillin-binding protein transpeptidase" evidence="16">
    <location>
        <begin position="324"/>
        <end position="557"/>
    </location>
</feature>
<evidence type="ECO:0000313" key="18">
    <source>
        <dbReference type="EMBL" id="MBB5080834.1"/>
    </source>
</evidence>
<comment type="catalytic activity">
    <reaction evidence="12">
        <text>Preferential cleavage: (Ac)2-L-Lys-D-Ala-|-D-Ala. Also transpeptidation of peptidyl-alanyl moieties that are N-acyl substituents of D-alanine.</text>
        <dbReference type="EC" id="3.4.16.4"/>
    </reaction>
</comment>
<feature type="region of interest" description="Disordered" evidence="14">
    <location>
        <begin position="612"/>
        <end position="710"/>
    </location>
</feature>
<keyword evidence="10" id="KW-0511">Multifunctional enzyme</keyword>
<comment type="catalytic activity">
    <reaction evidence="13">
        <text>[GlcNAc-(1-&gt;4)-Mur2Ac(oyl-L-Ala-gamma-D-Glu-L-Lys-D-Ala-D-Ala)](n)-di-trans,octa-cis-undecaprenyl diphosphate + beta-D-GlcNAc-(1-&gt;4)-Mur2Ac(oyl-L-Ala-gamma-D-Glu-L-Lys-D-Ala-D-Ala)-di-trans,octa-cis-undecaprenyl diphosphate = [GlcNAc-(1-&gt;4)-Mur2Ac(oyl-L-Ala-gamma-D-Glu-L-Lys-D-Ala-D-Ala)](n+1)-di-trans,octa-cis-undecaprenyl diphosphate + di-trans,octa-cis-undecaprenyl diphosphate + H(+)</text>
        <dbReference type="Rhea" id="RHEA:23708"/>
        <dbReference type="Rhea" id="RHEA-COMP:9602"/>
        <dbReference type="Rhea" id="RHEA-COMP:9603"/>
        <dbReference type="ChEBI" id="CHEBI:15378"/>
        <dbReference type="ChEBI" id="CHEBI:58405"/>
        <dbReference type="ChEBI" id="CHEBI:60033"/>
        <dbReference type="ChEBI" id="CHEBI:78435"/>
        <dbReference type="EC" id="2.4.99.28"/>
    </reaction>
</comment>
<dbReference type="GO" id="GO:0008360">
    <property type="term" value="P:regulation of cell shape"/>
    <property type="evidence" value="ECO:0007669"/>
    <property type="project" value="UniProtKB-KW"/>
</dbReference>
<dbReference type="Proteomes" id="UP000568380">
    <property type="component" value="Unassembled WGS sequence"/>
</dbReference>
<evidence type="ECO:0000313" key="19">
    <source>
        <dbReference type="Proteomes" id="UP000568380"/>
    </source>
</evidence>
<dbReference type="GO" id="GO:0008658">
    <property type="term" value="F:penicillin binding"/>
    <property type="evidence" value="ECO:0007669"/>
    <property type="project" value="InterPro"/>
</dbReference>
<dbReference type="GO" id="GO:0030288">
    <property type="term" value="C:outer membrane-bounded periplasmic space"/>
    <property type="evidence" value="ECO:0007669"/>
    <property type="project" value="TreeGrafter"/>
</dbReference>
<evidence type="ECO:0000256" key="7">
    <source>
        <dbReference type="ARBA" id="ARBA00022801"/>
    </source>
</evidence>
<dbReference type="GO" id="GO:0009002">
    <property type="term" value="F:serine-type D-Ala-D-Ala carboxypeptidase activity"/>
    <property type="evidence" value="ECO:0007669"/>
    <property type="project" value="UniProtKB-EC"/>
</dbReference>
<feature type="compositionally biased region" description="Basic and acidic residues" evidence="14">
    <location>
        <begin position="626"/>
        <end position="638"/>
    </location>
</feature>
<protein>
    <submittedName>
        <fullName evidence="18">Membrane peptidoglycan carboxypeptidase</fullName>
    </submittedName>
</protein>
<dbReference type="PANTHER" id="PTHR32282:SF34">
    <property type="entry name" value="PENICILLIN-BINDING PROTEIN 1A"/>
    <property type="match status" value="1"/>
</dbReference>
<keyword evidence="15" id="KW-1133">Transmembrane helix</keyword>
<evidence type="ECO:0000256" key="1">
    <source>
        <dbReference type="ARBA" id="ARBA00007090"/>
    </source>
</evidence>
<organism evidence="18 19">
    <name type="scientific">Nonomuraea endophytica</name>
    <dbReference type="NCBI Taxonomy" id="714136"/>
    <lineage>
        <taxon>Bacteria</taxon>
        <taxon>Bacillati</taxon>
        <taxon>Actinomycetota</taxon>
        <taxon>Actinomycetes</taxon>
        <taxon>Streptosporangiales</taxon>
        <taxon>Streptosporangiaceae</taxon>
        <taxon>Nonomuraea</taxon>
    </lineage>
</organism>
<evidence type="ECO:0000256" key="6">
    <source>
        <dbReference type="ARBA" id="ARBA00022679"/>
    </source>
</evidence>
<evidence type="ECO:0000256" key="14">
    <source>
        <dbReference type="SAM" id="MobiDB-lite"/>
    </source>
</evidence>
<feature type="compositionally biased region" description="Low complexity" evidence="14">
    <location>
        <begin position="678"/>
        <end position="691"/>
    </location>
</feature>
<dbReference type="Gene3D" id="1.10.3810.10">
    <property type="entry name" value="Biosynthetic peptidoglycan transglycosylase-like"/>
    <property type="match status" value="1"/>
</dbReference>
<evidence type="ECO:0000256" key="2">
    <source>
        <dbReference type="ARBA" id="ARBA00007739"/>
    </source>
</evidence>
<evidence type="ECO:0000256" key="4">
    <source>
        <dbReference type="ARBA" id="ARBA00022670"/>
    </source>
</evidence>
<keyword evidence="3 18" id="KW-0121">Carboxypeptidase</keyword>
<feature type="domain" description="Glycosyl transferase family 51" evidence="17">
    <location>
        <begin position="61"/>
        <end position="231"/>
    </location>
</feature>
<sequence>MRKRRILRYFLIASGVGIVVMIGLFGIAWAMTPIPDSTQKQATAQGSVIYYRDGKTEIARQGVDRKNVPLASVPKHVRDAVIAIENRSFYTDSGVSVKGTVRSVWSTVTGQQLQGGSTITQQLVRNYYSGLSQERSVTRKFKEILIAMKVDQSKSKEWVLEQYLNTIYFGRGANGVQAASQAYFGKDVSKITVSEAAYLASVIQQPSRFADPQGGDLDAARSRWTSVINGMREIGALTSAQAASEKFPTLKAPKKPFEFKGQSQYMVDQVRAELNRRGYTDEAINSGGLKIVTTFDKKLMDAAARAVKQVIPANTPKKIRVGLAAVEPSTGEVVAFYGGKASQYKYDNAFSSQVQAGSTFKPYTLAAALNDGMGLSTRVDGNSPMRVASDPAHPIPNDSGRSYGHINLIRATQSSVNTAFVDLGQKVGLDKVAATATAMGIPASQLKQHQGAASFPLGVASVSAVQNASGFSTFANGGVHAEAHVIKSVTDARGKKTTIKPATAQAISKEAAGDATYAMQQVVKYGTGTAARLYDRPVAGKTGTTDDSGAVWFNGFTAQMATAVNMFRDDNKTVEIPGYGVQFGGQLPAQIWRAFMTEAMAGKPVVQFPEPTDFGYGTYDSEPEDDRALRDDNAREPDDWPNDDVTQTPDPTFEPTQPEPTDTPSDDPTVPEEPETGPPTGDNGPGVPTTGPGDGRDNTGRPGNGGRPNG</sequence>
<keyword evidence="9" id="KW-0573">Peptidoglycan synthesis</keyword>
<dbReference type="InterPro" id="IPR023346">
    <property type="entry name" value="Lysozyme-like_dom_sf"/>
</dbReference>
<comment type="caution">
    <text evidence="18">The sequence shown here is derived from an EMBL/GenBank/DDBJ whole genome shotgun (WGS) entry which is preliminary data.</text>
</comment>
<evidence type="ECO:0000256" key="13">
    <source>
        <dbReference type="ARBA" id="ARBA00049902"/>
    </source>
</evidence>
<dbReference type="Pfam" id="PF00912">
    <property type="entry name" value="Transgly"/>
    <property type="match status" value="1"/>
</dbReference>
<keyword evidence="15" id="KW-0472">Membrane</keyword>
<keyword evidence="15" id="KW-0812">Transmembrane</keyword>
<evidence type="ECO:0000256" key="5">
    <source>
        <dbReference type="ARBA" id="ARBA00022676"/>
    </source>
</evidence>
<comment type="similarity">
    <text evidence="1">In the C-terminal section; belongs to the transpeptidase family.</text>
</comment>
<dbReference type="InterPro" id="IPR001460">
    <property type="entry name" value="PCN-bd_Tpept"/>
</dbReference>
<keyword evidence="6" id="KW-0808">Transferase</keyword>
<evidence type="ECO:0000256" key="9">
    <source>
        <dbReference type="ARBA" id="ARBA00022984"/>
    </source>
</evidence>
<evidence type="ECO:0000256" key="11">
    <source>
        <dbReference type="ARBA" id="ARBA00023316"/>
    </source>
</evidence>
<dbReference type="InterPro" id="IPR012338">
    <property type="entry name" value="Beta-lactam/transpept-like"/>
</dbReference>
<feature type="transmembrane region" description="Helical" evidence="15">
    <location>
        <begin position="7"/>
        <end position="31"/>
    </location>
</feature>
<keyword evidence="5" id="KW-0328">Glycosyltransferase</keyword>
<evidence type="ECO:0000256" key="15">
    <source>
        <dbReference type="SAM" id="Phobius"/>
    </source>
</evidence>
<dbReference type="GO" id="GO:0071555">
    <property type="term" value="P:cell wall organization"/>
    <property type="evidence" value="ECO:0007669"/>
    <property type="project" value="UniProtKB-KW"/>
</dbReference>
<keyword evidence="19" id="KW-1185">Reference proteome</keyword>
<dbReference type="Pfam" id="PF00905">
    <property type="entry name" value="Transpeptidase"/>
    <property type="match status" value="1"/>
</dbReference>
<evidence type="ECO:0000259" key="16">
    <source>
        <dbReference type="Pfam" id="PF00905"/>
    </source>
</evidence>
<dbReference type="RefSeq" id="WP_184967645.1">
    <property type="nucleotide sequence ID" value="NZ_JACHIN010000009.1"/>
</dbReference>
<evidence type="ECO:0000256" key="10">
    <source>
        <dbReference type="ARBA" id="ARBA00023268"/>
    </source>
</evidence>
<dbReference type="AlphaFoldDB" id="A0A7W8A799"/>
<keyword evidence="11" id="KW-0961">Cell wall biogenesis/degradation</keyword>
<dbReference type="GO" id="GO:0008955">
    <property type="term" value="F:peptidoglycan glycosyltransferase activity"/>
    <property type="evidence" value="ECO:0007669"/>
    <property type="project" value="UniProtKB-EC"/>
</dbReference>
<evidence type="ECO:0000259" key="17">
    <source>
        <dbReference type="Pfam" id="PF00912"/>
    </source>
</evidence>
<dbReference type="Gene3D" id="3.40.710.10">
    <property type="entry name" value="DD-peptidase/beta-lactamase superfamily"/>
    <property type="match status" value="1"/>
</dbReference>
<keyword evidence="4" id="KW-0645">Protease</keyword>